<accession>A0A6I3XCP6</accession>
<dbReference type="AlphaFoldDB" id="A0A6I3XCP6"/>
<dbReference type="OrthoDB" id="8747518at2"/>
<feature type="signal peptide" evidence="1">
    <location>
        <begin position="1"/>
        <end position="22"/>
    </location>
</feature>
<evidence type="ECO:0000256" key="1">
    <source>
        <dbReference type="SAM" id="SignalP"/>
    </source>
</evidence>
<keyword evidence="3" id="KW-1185">Reference proteome</keyword>
<protein>
    <submittedName>
        <fullName evidence="2">Uncharacterized protein</fullName>
    </submittedName>
</protein>
<gene>
    <name evidence="2" type="ORF">GJV26_05420</name>
</gene>
<proteinExistence type="predicted"/>
<comment type="caution">
    <text evidence="2">The sequence shown here is derived from an EMBL/GenBank/DDBJ whole genome shotgun (WGS) entry which is preliminary data.</text>
</comment>
<name>A0A6I3XCP6_9BURK</name>
<dbReference type="Proteomes" id="UP000431684">
    <property type="component" value="Unassembled WGS sequence"/>
</dbReference>
<keyword evidence="1" id="KW-0732">Signal</keyword>
<organism evidence="2 3">
    <name type="scientific">Pseudoduganella dura</name>
    <dbReference type="NCBI Taxonomy" id="321982"/>
    <lineage>
        <taxon>Bacteria</taxon>
        <taxon>Pseudomonadati</taxon>
        <taxon>Pseudomonadota</taxon>
        <taxon>Betaproteobacteria</taxon>
        <taxon>Burkholderiales</taxon>
        <taxon>Oxalobacteraceae</taxon>
        <taxon>Telluria group</taxon>
        <taxon>Pseudoduganella</taxon>
    </lineage>
</organism>
<dbReference type="EMBL" id="WNWM01000002">
    <property type="protein sequence ID" value="MUI11923.1"/>
    <property type="molecule type" value="Genomic_DNA"/>
</dbReference>
<evidence type="ECO:0000313" key="2">
    <source>
        <dbReference type="EMBL" id="MUI11923.1"/>
    </source>
</evidence>
<evidence type="ECO:0000313" key="3">
    <source>
        <dbReference type="Proteomes" id="UP000431684"/>
    </source>
</evidence>
<reference evidence="2 3" key="1">
    <citation type="submission" date="2019-11" db="EMBL/GenBank/DDBJ databases">
        <title>Draft Genome Sequences of Six Type Strains of the Genus Massilia.</title>
        <authorList>
            <person name="Miess H."/>
            <person name="Frediansyah A."/>
            <person name="Goeker M."/>
            <person name="Gross H."/>
        </authorList>
    </citation>
    <scope>NUCLEOTIDE SEQUENCE [LARGE SCALE GENOMIC DNA]</scope>
    <source>
        <strain evidence="2 3">DSM 17513</strain>
    </source>
</reference>
<feature type="chain" id="PRO_5026242895" evidence="1">
    <location>
        <begin position="23"/>
        <end position="335"/>
    </location>
</feature>
<dbReference type="RefSeq" id="WP_155707933.1">
    <property type="nucleotide sequence ID" value="NZ_BMWU01000067.1"/>
</dbReference>
<sequence length="335" mass="35461">MRTALAGLLAGLLSAASGTAAAAGGAMSFAAAASGSMPLVFEPAGPQKMPGKEICKDNPALAAGNDTAAMTALLSAPEYASVRPLFGAAQPQVMWWIRSAKSMGLQALLTAFHEANHMLDFALSACHGNRAVFHFRGEIHVTDYQRGQAPAFALAASEIPDHIKQQPEGRYAVYFGNRNVYRGDFFPLIDELNAHVAGAEFEVAIADTPVYREMMERANSINGNIGGMADFMLYTVAYLKALRASDPGAWKRLVARKKMMEHVQRLWTAAEAVLAKAAPLAPEHGGLYQYPAAALDAAYAPALLAELDAAGIRHGGRAPARKKVAPAVTSPSSGR</sequence>